<dbReference type="InterPro" id="IPR013783">
    <property type="entry name" value="Ig-like_fold"/>
</dbReference>
<evidence type="ECO:0000259" key="3">
    <source>
        <dbReference type="PROSITE" id="PS50825"/>
    </source>
</evidence>
<dbReference type="Pfam" id="PF02494">
    <property type="entry name" value="HYR"/>
    <property type="match status" value="10"/>
</dbReference>
<feature type="domain" description="HYR" evidence="3">
    <location>
        <begin position="161"/>
        <end position="242"/>
    </location>
</feature>
<organism evidence="4 5">
    <name type="scientific">Actinotalea ferrariae CF5-4</name>
    <dbReference type="NCBI Taxonomy" id="948458"/>
    <lineage>
        <taxon>Bacteria</taxon>
        <taxon>Bacillati</taxon>
        <taxon>Actinomycetota</taxon>
        <taxon>Actinomycetes</taxon>
        <taxon>Micrococcales</taxon>
        <taxon>Cellulomonadaceae</taxon>
        <taxon>Actinotalea</taxon>
    </lineage>
</organism>
<keyword evidence="1" id="KW-0677">Repeat</keyword>
<dbReference type="GO" id="GO:0005975">
    <property type="term" value="P:carbohydrate metabolic process"/>
    <property type="evidence" value="ECO:0007669"/>
    <property type="project" value="UniProtKB-ARBA"/>
</dbReference>
<dbReference type="RefSeq" id="WP_034221649.1">
    <property type="nucleotide sequence ID" value="NZ_AXCW01000007.1"/>
</dbReference>
<sequence length="1380" mass="135281">MARHITTPHRAVRRRTARLRLTRALAGAAALALAITGIATPAAADSVLIDVAASGTTTITAGGSTTMSYYLVERDRREEGDGGQNNCNVTSGNPGTLRVSAPAEVTVSTPAPLTGCGPRVPVTFSSATPGAYTVTVSVTGGIGGVFNTAPATFTLTVQRPADTTPPVLALPGALSVQATGPSGAPVSWTASAYDGGDAAPRPVSCTPASGSVLPLGTTPVTCTSVDSRGNIASGTFTASVVDTTGPALTLTDVTVEAQGPGGATVPLGATATDLVDGARPVTCVPAAGSTFGLGATTVTCTSTDTRSNTSSGTLTVTVADTTPPSITVTNQTLEATSGAGAVATFAPTATDLVSGSRPVTCDRASGTGFALGETTVTCTATDAAGILGTASFTITVADTTAPSLTLTGTTAEATGPDGAEVTFTASASDLVDGDLTVSCSPVSGSLFALGSTTVTCSAVDRALRTAIGSLVVTVLDRTPPALTLPDVVLEATDEDGVVATVDGTGATARDVVDGVVSVVCEPLPDTRFALGTTTVRCSATDRAGNTSTGDRLVRVQDTTAPVVTPPVLDVVEATSGDGATVTFAPTVFDAVHPGLAATCTPASGSTFALGTTSVACSARDGAGNTGGAAFTVTVVDTTAPAYAPADVTVEATGPDGATATWSTEALDLVDGPVEADCSPRPGGVFPLGDTRVTCDLVDARSNSDTAFLTVTVRDTTGPALTVPGTIDAEATGPDGAPVEFAASATDAVDGSRDVTCTPASGSTFPLGSATVTCTAVDSRGNGSSSAFLVVVRDTTAPVLTGTSPTVEATGPAGAPVAFAVTAADLVDADVAVTCDATSGQVFGLGVTPVECWAVDDSGNRGTGSITVTVGDSTAPALTLPGDLVTEATGPGGAVVAFAASASDIVDGGLPVGCVPPSGSLFALGSTTVTCTATDTRSNRATGTISVTVQDTTAPQLSLPGDQRAEATGPGGAPVTFAVTATDAVTDASDVTVACVPASGTTFPVGTTTVRCTATDEAGNVGRGSVDVVVTDTTAPVLSPLTSLTAEATGATGAPVTFAPTASDVVDGTVVVTCTPPSGSTFPLTTTNVDCRATDRAGNTATGSFTVTVRDTTEPVITVGSVVSEATGPAGAVVTYSATATDLVDGPLTVSCTPVSGSLFGLGSTGLSCTAVDTAGNRSTVTTASVTVQDTTAPTLTVPADRTVTATSPAGAPVAFVATATDLVDATPLVVCDRSSGSTFPLGVTTVTCTATDDAGKQSTATFRVTVALEWSALLAPIGNDGRSAFKAGSTVPVKFRLTGDSAPATGTPATLSVAKVGAASGSGDITVVSTTGADAGSMFRVADGQYVFNLSTKGWGEGQYVIRVDLGDGVERMTTITVRR</sequence>
<name>A0A021VV26_9CELL</name>
<evidence type="ECO:0000256" key="2">
    <source>
        <dbReference type="SAM" id="SignalP"/>
    </source>
</evidence>
<proteinExistence type="predicted"/>
<evidence type="ECO:0000256" key="1">
    <source>
        <dbReference type="ARBA" id="ARBA00022737"/>
    </source>
</evidence>
<keyword evidence="2" id="KW-0732">Signal</keyword>
<dbReference type="PANTHER" id="PTHR24273">
    <property type="entry name" value="FI04643P-RELATED"/>
    <property type="match status" value="1"/>
</dbReference>
<gene>
    <name evidence="4" type="ORF">N866_17950</name>
</gene>
<comment type="caution">
    <text evidence="4">The sequence shown here is derived from an EMBL/GenBank/DDBJ whole genome shotgun (WGS) entry which is preliminary data.</text>
</comment>
<keyword evidence="5" id="KW-1185">Reference proteome</keyword>
<feature type="chain" id="PRO_5001496839" description="HYR domain-containing protein" evidence="2">
    <location>
        <begin position="45"/>
        <end position="1380"/>
    </location>
</feature>
<dbReference type="OrthoDB" id="9808778at2"/>
<accession>A0A021VV26</accession>
<evidence type="ECO:0000313" key="4">
    <source>
        <dbReference type="EMBL" id="EYR65054.1"/>
    </source>
</evidence>
<evidence type="ECO:0000313" key="5">
    <source>
        <dbReference type="Proteomes" id="UP000019753"/>
    </source>
</evidence>
<dbReference type="EMBL" id="AXCW01000007">
    <property type="protein sequence ID" value="EYR65054.1"/>
    <property type="molecule type" value="Genomic_DNA"/>
</dbReference>
<feature type="domain" description="HYR" evidence="3">
    <location>
        <begin position="475"/>
        <end position="557"/>
    </location>
</feature>
<dbReference type="PROSITE" id="PS50825">
    <property type="entry name" value="HYR"/>
    <property type="match status" value="6"/>
</dbReference>
<protein>
    <recommendedName>
        <fullName evidence="3">HYR domain-containing protein</fullName>
    </recommendedName>
</protein>
<dbReference type="InterPro" id="IPR003410">
    <property type="entry name" value="HYR_dom"/>
</dbReference>
<dbReference type="NCBIfam" id="NF038114">
    <property type="entry name" value="rightmost"/>
    <property type="match status" value="1"/>
</dbReference>
<dbReference type="Proteomes" id="UP000019753">
    <property type="component" value="Unassembled WGS sequence"/>
</dbReference>
<feature type="domain" description="HYR" evidence="3">
    <location>
        <begin position="1171"/>
        <end position="1268"/>
    </location>
</feature>
<feature type="domain" description="HYR" evidence="3">
    <location>
        <begin position="713"/>
        <end position="793"/>
    </location>
</feature>
<feature type="domain" description="HYR" evidence="3">
    <location>
        <begin position="1030"/>
        <end position="1110"/>
    </location>
</feature>
<feature type="domain" description="HYR" evidence="3">
    <location>
        <begin position="319"/>
        <end position="398"/>
    </location>
</feature>
<dbReference type="Gene3D" id="2.60.40.10">
    <property type="entry name" value="Immunoglobulins"/>
    <property type="match status" value="1"/>
</dbReference>
<feature type="signal peptide" evidence="2">
    <location>
        <begin position="1"/>
        <end position="44"/>
    </location>
</feature>
<reference evidence="4 5" key="1">
    <citation type="submission" date="2014-01" db="EMBL/GenBank/DDBJ databases">
        <title>Actinotalea ferrariae CF5-4.</title>
        <authorList>
            <person name="Chen F."/>
            <person name="Li Y."/>
            <person name="Wang G."/>
        </authorList>
    </citation>
    <scope>NUCLEOTIDE SEQUENCE [LARGE SCALE GENOMIC DNA]</scope>
    <source>
        <strain evidence="4 5">CF5-4</strain>
    </source>
</reference>
<dbReference type="PANTHER" id="PTHR24273:SF32">
    <property type="entry name" value="HYALIN"/>
    <property type="match status" value="1"/>
</dbReference>